<keyword evidence="2" id="KW-1185">Reference proteome</keyword>
<comment type="caution">
    <text evidence="1">The sequence shown here is derived from an EMBL/GenBank/DDBJ whole genome shotgun (WGS) entry which is preliminary data.</text>
</comment>
<dbReference type="AlphaFoldDB" id="A0A501WZN7"/>
<reference evidence="1 2" key="1">
    <citation type="submission" date="2019-06" db="EMBL/GenBank/DDBJ databases">
        <title>A novel bacterium of genus Amaricoccus, isolated from marine sediment.</title>
        <authorList>
            <person name="Huang H."/>
            <person name="Mo K."/>
            <person name="Hu Y."/>
        </authorList>
    </citation>
    <scope>NUCLEOTIDE SEQUENCE [LARGE SCALE GENOMIC DNA]</scope>
    <source>
        <strain evidence="1 2">HB172011</strain>
    </source>
</reference>
<sequence length="115" mass="12355">MSDILTHARAHYGRMRDQTIEIPEWSAEDGAPLVVHFSPLTLRQRQKLNARAGTDNPGRLMALAVILFARDAEGKPLLEDTAPTLAALEGEVAPVVIARIAGAMLGTTEADELGN</sequence>
<proteinExistence type="predicted"/>
<organism evidence="1 2">
    <name type="scientific">Amaricoccus solimangrovi</name>
    <dbReference type="NCBI Taxonomy" id="2589815"/>
    <lineage>
        <taxon>Bacteria</taxon>
        <taxon>Pseudomonadati</taxon>
        <taxon>Pseudomonadota</taxon>
        <taxon>Alphaproteobacteria</taxon>
        <taxon>Rhodobacterales</taxon>
        <taxon>Paracoccaceae</taxon>
        <taxon>Amaricoccus</taxon>
    </lineage>
</organism>
<name>A0A501WZN7_9RHOB</name>
<dbReference type="RefSeq" id="WP_140453074.1">
    <property type="nucleotide sequence ID" value="NZ_VFRP01000003.1"/>
</dbReference>
<dbReference type="Proteomes" id="UP000319255">
    <property type="component" value="Unassembled WGS sequence"/>
</dbReference>
<evidence type="ECO:0000313" key="2">
    <source>
        <dbReference type="Proteomes" id="UP000319255"/>
    </source>
</evidence>
<evidence type="ECO:0000313" key="1">
    <source>
        <dbReference type="EMBL" id="TPE52591.1"/>
    </source>
</evidence>
<dbReference type="OrthoDB" id="7877201at2"/>
<protein>
    <recommendedName>
        <fullName evidence="3">Phage tail protein</fullName>
    </recommendedName>
</protein>
<accession>A0A501WZN7</accession>
<dbReference type="EMBL" id="VFRP01000003">
    <property type="protein sequence ID" value="TPE52591.1"/>
    <property type="molecule type" value="Genomic_DNA"/>
</dbReference>
<evidence type="ECO:0008006" key="3">
    <source>
        <dbReference type="Google" id="ProtNLM"/>
    </source>
</evidence>
<gene>
    <name evidence="1" type="ORF">FJM51_05275</name>
</gene>